<proteinExistence type="predicted"/>
<name>A0ABD0X3W6_UMBPY</name>
<gene>
    <name evidence="1" type="ORF">UPYG_G00111230</name>
</gene>
<comment type="caution">
    <text evidence="1">The sequence shown here is derived from an EMBL/GenBank/DDBJ whole genome shotgun (WGS) entry which is preliminary data.</text>
</comment>
<evidence type="ECO:0000313" key="2">
    <source>
        <dbReference type="Proteomes" id="UP001557470"/>
    </source>
</evidence>
<organism evidence="1 2">
    <name type="scientific">Umbra pygmaea</name>
    <name type="common">Eastern mudminnow</name>
    <dbReference type="NCBI Taxonomy" id="75934"/>
    <lineage>
        <taxon>Eukaryota</taxon>
        <taxon>Metazoa</taxon>
        <taxon>Chordata</taxon>
        <taxon>Craniata</taxon>
        <taxon>Vertebrata</taxon>
        <taxon>Euteleostomi</taxon>
        <taxon>Actinopterygii</taxon>
        <taxon>Neopterygii</taxon>
        <taxon>Teleostei</taxon>
        <taxon>Protacanthopterygii</taxon>
        <taxon>Esociformes</taxon>
        <taxon>Umbridae</taxon>
        <taxon>Umbra</taxon>
    </lineage>
</organism>
<accession>A0ABD0X3W6</accession>
<keyword evidence="2" id="KW-1185">Reference proteome</keyword>
<dbReference type="EMBL" id="JAGEUA010000003">
    <property type="protein sequence ID" value="KAL0993660.1"/>
    <property type="molecule type" value="Genomic_DNA"/>
</dbReference>
<dbReference type="Proteomes" id="UP001557470">
    <property type="component" value="Unassembled WGS sequence"/>
</dbReference>
<evidence type="ECO:0008006" key="3">
    <source>
        <dbReference type="Google" id="ProtNLM"/>
    </source>
</evidence>
<reference evidence="1 2" key="1">
    <citation type="submission" date="2024-06" db="EMBL/GenBank/DDBJ databases">
        <authorList>
            <person name="Pan Q."/>
            <person name="Wen M."/>
            <person name="Jouanno E."/>
            <person name="Zahm M."/>
            <person name="Klopp C."/>
            <person name="Cabau C."/>
            <person name="Louis A."/>
            <person name="Berthelot C."/>
            <person name="Parey E."/>
            <person name="Roest Crollius H."/>
            <person name="Montfort J."/>
            <person name="Robinson-Rechavi M."/>
            <person name="Bouchez O."/>
            <person name="Lampietro C."/>
            <person name="Lopez Roques C."/>
            <person name="Donnadieu C."/>
            <person name="Postlethwait J."/>
            <person name="Bobe J."/>
            <person name="Verreycken H."/>
            <person name="Guiguen Y."/>
        </authorList>
    </citation>
    <scope>NUCLEOTIDE SEQUENCE [LARGE SCALE GENOMIC DNA]</scope>
    <source>
        <strain evidence="1">Up_M1</strain>
        <tissue evidence="1">Testis</tissue>
    </source>
</reference>
<sequence>MQPTGGKRTRTFACVLLLENSCATQQALITHHLERLQTQKSSRPTLVMSRGVELRCGELTNTPPTALS</sequence>
<protein>
    <recommendedName>
        <fullName evidence="3">Secreted protein</fullName>
    </recommendedName>
</protein>
<evidence type="ECO:0000313" key="1">
    <source>
        <dbReference type="EMBL" id="KAL0993660.1"/>
    </source>
</evidence>
<dbReference type="AlphaFoldDB" id="A0ABD0X3W6"/>